<feature type="chain" id="PRO_5020778842" description="Non-specific lipid-transfer protein" evidence="5">
    <location>
        <begin position="33"/>
        <end position="444"/>
    </location>
</feature>
<evidence type="ECO:0000256" key="1">
    <source>
        <dbReference type="ARBA" id="ARBA00009748"/>
    </source>
</evidence>
<evidence type="ECO:0000256" key="3">
    <source>
        <dbReference type="ARBA" id="ARBA00023121"/>
    </source>
</evidence>
<proteinExistence type="inferred from homology"/>
<evidence type="ECO:0000256" key="5">
    <source>
        <dbReference type="SAM" id="SignalP"/>
    </source>
</evidence>
<dbReference type="InterPro" id="IPR000528">
    <property type="entry name" value="Plant_nsLTP"/>
</dbReference>
<comment type="caution">
    <text evidence="7">The sequence shown here is derived from an EMBL/GenBank/DDBJ whole genome shotgun (WGS) entry which is preliminary data.</text>
</comment>
<evidence type="ECO:0000313" key="7">
    <source>
        <dbReference type="EMBL" id="THG18460.1"/>
    </source>
</evidence>
<dbReference type="PRINTS" id="PR00382">
    <property type="entry name" value="LIPIDTRNSFER"/>
</dbReference>
<dbReference type="InterPro" id="IPR016140">
    <property type="entry name" value="Bifunc_inhib/LTP/seed_store"/>
</dbReference>
<dbReference type="Gene3D" id="1.10.110.10">
    <property type="entry name" value="Plant lipid-transfer and hydrophobic proteins"/>
    <property type="match status" value="1"/>
</dbReference>
<dbReference type="SMART" id="SM00499">
    <property type="entry name" value="AAI"/>
    <property type="match status" value="1"/>
</dbReference>
<evidence type="ECO:0000313" key="8">
    <source>
        <dbReference type="Proteomes" id="UP000306102"/>
    </source>
</evidence>
<reference evidence="7 8" key="1">
    <citation type="journal article" date="2018" name="Proc. Natl. Acad. Sci. U.S.A.">
        <title>Draft genome sequence of Camellia sinensis var. sinensis provides insights into the evolution of the tea genome and tea quality.</title>
        <authorList>
            <person name="Wei C."/>
            <person name="Yang H."/>
            <person name="Wang S."/>
            <person name="Zhao J."/>
            <person name="Liu C."/>
            <person name="Gao L."/>
            <person name="Xia E."/>
            <person name="Lu Y."/>
            <person name="Tai Y."/>
            <person name="She G."/>
            <person name="Sun J."/>
            <person name="Cao H."/>
            <person name="Tong W."/>
            <person name="Gao Q."/>
            <person name="Li Y."/>
            <person name="Deng W."/>
            <person name="Jiang X."/>
            <person name="Wang W."/>
            <person name="Chen Q."/>
            <person name="Zhang S."/>
            <person name="Li H."/>
            <person name="Wu J."/>
            <person name="Wang P."/>
            <person name="Li P."/>
            <person name="Shi C."/>
            <person name="Zheng F."/>
            <person name="Jian J."/>
            <person name="Huang B."/>
            <person name="Shan D."/>
            <person name="Shi M."/>
            <person name="Fang C."/>
            <person name="Yue Y."/>
            <person name="Li F."/>
            <person name="Li D."/>
            <person name="Wei S."/>
            <person name="Han B."/>
            <person name="Jiang C."/>
            <person name="Yin Y."/>
            <person name="Xia T."/>
            <person name="Zhang Z."/>
            <person name="Bennetzen J.L."/>
            <person name="Zhao S."/>
            <person name="Wan X."/>
        </authorList>
    </citation>
    <scope>NUCLEOTIDE SEQUENCE [LARGE SCALE GENOMIC DNA]</scope>
    <source>
        <strain evidence="8">cv. Shuchazao</strain>
        <tissue evidence="7">Leaf</tissue>
    </source>
</reference>
<dbReference type="GO" id="GO:0008289">
    <property type="term" value="F:lipid binding"/>
    <property type="evidence" value="ECO:0007669"/>
    <property type="project" value="UniProtKB-KW"/>
</dbReference>
<organism evidence="7 8">
    <name type="scientific">Camellia sinensis var. sinensis</name>
    <name type="common">China tea</name>
    <dbReference type="NCBI Taxonomy" id="542762"/>
    <lineage>
        <taxon>Eukaryota</taxon>
        <taxon>Viridiplantae</taxon>
        <taxon>Streptophyta</taxon>
        <taxon>Embryophyta</taxon>
        <taxon>Tracheophyta</taxon>
        <taxon>Spermatophyta</taxon>
        <taxon>Magnoliopsida</taxon>
        <taxon>eudicotyledons</taxon>
        <taxon>Gunneridae</taxon>
        <taxon>Pentapetalae</taxon>
        <taxon>asterids</taxon>
        <taxon>Ericales</taxon>
        <taxon>Theaceae</taxon>
        <taxon>Camellia</taxon>
    </lineage>
</organism>
<keyword evidence="8" id="KW-1185">Reference proteome</keyword>
<dbReference type="PANTHER" id="PTHR33076">
    <property type="entry name" value="NON-SPECIFIC LIPID-TRANSFER PROTEIN 2-RELATED"/>
    <property type="match status" value="1"/>
</dbReference>
<keyword evidence="3 4" id="KW-0446">Lipid-binding</keyword>
<name>A0A4S4EP12_CAMSN</name>
<gene>
    <name evidence="7" type="ORF">TEA_013752</name>
</gene>
<evidence type="ECO:0000256" key="2">
    <source>
        <dbReference type="ARBA" id="ARBA00022448"/>
    </source>
</evidence>
<protein>
    <recommendedName>
        <fullName evidence="4">Non-specific lipid-transfer protein</fullName>
    </recommendedName>
</protein>
<evidence type="ECO:0000256" key="4">
    <source>
        <dbReference type="RuleBase" id="RU000628"/>
    </source>
</evidence>
<dbReference type="CDD" id="cd01960">
    <property type="entry name" value="nsLTP1"/>
    <property type="match status" value="1"/>
</dbReference>
<evidence type="ECO:0000259" key="6">
    <source>
        <dbReference type="SMART" id="SM00499"/>
    </source>
</evidence>
<dbReference type="Pfam" id="PF00234">
    <property type="entry name" value="Tryp_alpha_amyl"/>
    <property type="match status" value="1"/>
</dbReference>
<sequence>MVMKKTMGGSVFAVEWVMVILALIASSVTVNATITCPDAILKILPCEPYLLGIGDITVPCCQGAQNLNQMANSTADRRAVCACFKQVGPSLGVNVDRAKKLPNLCKIDLRGITIDFTIDCNTIPYLLMWQSKKANGLWCDEKALKIKRTEFQKEALGVNGVGQDAQIGKRLGREDEGSRWRLGQKVQPNIGYRSYAEAEALGVKGVGQDAQTGKRLGREDEGSRWRLGQKVQPNIGYRSYAEAVQLGASKESVGLTVVAHEVGNVWLYDSFIVKLKSYYFSDFQKAVIEKGMAEIMVRRRGGKMAVVSFKSVLTKVLVVDMLLYCYVVEKVVGFARGITLESHYCGCGMVHLETEVRRSGNQQQHFGGNICCVLSIALVLLLPRPVLHFYFQIKFSGGLYLGDFIGCCKSIMHSSYECRGRGERRFVGGVAHMSAALMFHDANV</sequence>
<comment type="similarity">
    <text evidence="1 4">Belongs to the plant LTP family.</text>
</comment>
<feature type="signal peptide" evidence="5">
    <location>
        <begin position="1"/>
        <end position="32"/>
    </location>
</feature>
<dbReference type="EMBL" id="SDRB02003055">
    <property type="protein sequence ID" value="THG18460.1"/>
    <property type="molecule type" value="Genomic_DNA"/>
</dbReference>
<comment type="function">
    <text evidence="4">Plant non-specific lipid-transfer proteins transfer phospholipids as well as galactolipids across membranes. May play a role in wax or cutin deposition in the cell walls of expanding epidermal cells and certain secretory tissues.</text>
</comment>
<accession>A0A4S4EP12</accession>
<dbReference type="Proteomes" id="UP000306102">
    <property type="component" value="Unassembled WGS sequence"/>
</dbReference>
<keyword evidence="2 4" id="KW-0813">Transport</keyword>
<dbReference type="SUPFAM" id="SSF47699">
    <property type="entry name" value="Bifunctional inhibitor/lipid-transfer protein/seed storage 2S albumin"/>
    <property type="match status" value="1"/>
</dbReference>
<keyword evidence="5" id="KW-0732">Signal</keyword>
<feature type="domain" description="Bifunctional inhibitor/plant lipid transfer protein/seed storage helical" evidence="6">
    <location>
        <begin position="36"/>
        <end position="120"/>
    </location>
</feature>
<dbReference type="AlphaFoldDB" id="A0A4S4EP12"/>
<dbReference type="InterPro" id="IPR036312">
    <property type="entry name" value="Bifun_inhib/LTP/seed_sf"/>
</dbReference>
<dbReference type="GO" id="GO:0006869">
    <property type="term" value="P:lipid transport"/>
    <property type="evidence" value="ECO:0007669"/>
    <property type="project" value="InterPro"/>
</dbReference>